<dbReference type="Proteomes" id="UP000008720">
    <property type="component" value="Chromosome"/>
</dbReference>
<dbReference type="AlphaFoldDB" id="E4TU66"/>
<feature type="chain" id="PRO_5003187335" evidence="1">
    <location>
        <begin position="21"/>
        <end position="296"/>
    </location>
</feature>
<keyword evidence="1" id="KW-0732">Signal</keyword>
<evidence type="ECO:0000313" key="3">
    <source>
        <dbReference type="Proteomes" id="UP000008720"/>
    </source>
</evidence>
<dbReference type="HOGENOM" id="CLU_939435_0_0_10"/>
<dbReference type="EMBL" id="CP002349">
    <property type="protein sequence ID" value="ADR20994.1"/>
    <property type="molecule type" value="Genomic_DNA"/>
</dbReference>
<evidence type="ECO:0000256" key="1">
    <source>
        <dbReference type="SAM" id="SignalP"/>
    </source>
</evidence>
<evidence type="ECO:0000313" key="2">
    <source>
        <dbReference type="EMBL" id="ADR20994.1"/>
    </source>
</evidence>
<reference evidence="2 3" key="1">
    <citation type="journal article" date="2011" name="Stand. Genomic Sci.">
        <title>Complete genome sequence of Marivirga tractuosa type strain (H-43).</title>
        <authorList>
            <person name="Pagani I."/>
            <person name="Chertkov O."/>
            <person name="Lapidus A."/>
            <person name="Lucas S."/>
            <person name="Del Rio T.G."/>
            <person name="Tice H."/>
            <person name="Copeland A."/>
            <person name="Cheng J.F."/>
            <person name="Nolan M."/>
            <person name="Saunders E."/>
            <person name="Pitluck S."/>
            <person name="Held B."/>
            <person name="Goodwin L."/>
            <person name="Liolios K."/>
            <person name="Ovchinikova G."/>
            <person name="Ivanova N."/>
            <person name="Mavromatis K."/>
            <person name="Pati A."/>
            <person name="Chen A."/>
            <person name="Palaniappan K."/>
            <person name="Land M."/>
            <person name="Hauser L."/>
            <person name="Jeffries C.D."/>
            <person name="Detter J.C."/>
            <person name="Han C."/>
            <person name="Tapia R."/>
            <person name="Ngatchou-Djao O.D."/>
            <person name="Rohde M."/>
            <person name="Goker M."/>
            <person name="Spring S."/>
            <person name="Sikorski J."/>
            <person name="Woyke T."/>
            <person name="Bristow J."/>
            <person name="Eisen J.A."/>
            <person name="Markowitz V."/>
            <person name="Hugenholtz P."/>
            <person name="Klenk H.P."/>
            <person name="Kyrpides N.C."/>
        </authorList>
    </citation>
    <scope>NUCLEOTIDE SEQUENCE [LARGE SCALE GENOMIC DNA]</scope>
    <source>
        <strain evidence="3">ATCC 23168 / DSM 4126 / NBRC 15989 / NCIMB 1408 / VKM B-1430 / H-43</strain>
    </source>
</reference>
<dbReference type="KEGG" id="mtt:Ftrac_0995"/>
<keyword evidence="3" id="KW-1185">Reference proteome</keyword>
<protein>
    <submittedName>
        <fullName evidence="2">Uncharacterized protein</fullName>
    </submittedName>
</protein>
<accession>E4TU66</accession>
<proteinExistence type="predicted"/>
<name>E4TU66_MARTH</name>
<gene>
    <name evidence="2" type="ordered locus">Ftrac_0995</name>
</gene>
<dbReference type="RefSeq" id="WP_013453145.1">
    <property type="nucleotide sequence ID" value="NC_014759.1"/>
</dbReference>
<dbReference type="OrthoDB" id="847214at2"/>
<feature type="signal peptide" evidence="1">
    <location>
        <begin position="1"/>
        <end position="20"/>
    </location>
</feature>
<sequence>MKKLYFLFILLFFTSLISNAQIEDPKIEETSNKSKAKIVVHTKTGEIYKGYFISQNKDFLEIETESVGILKIPTQRIKTISTLDDNQENDSEAEERLKQVNAVRYMVGTSAFNYEKGGDYLRNNPMTYHRGVTDNFSIGVGTSLWALVLRVPIIYVNPQFTTQLGRNVRYKIGLDAFAGTSFEEGGAAAAFINTGITIGEPDLNITGTVYWGALSDFERLDPFYSLAGMARISKKLMIVSEGFYVPLQNDNNEIIIFYGGRYLTETASYDLGFLFNQEIAEVIPFGIPFIAITVKL</sequence>
<organism evidence="2 3">
    <name type="scientific">Marivirga tractuosa (strain ATCC 23168 / DSM 4126 / NBRC 15989 / NCIMB 1408 / VKM B-1430 / H-43)</name>
    <name type="common">Microscilla tractuosa</name>
    <name type="synonym">Flexibacter tractuosus</name>
    <dbReference type="NCBI Taxonomy" id="643867"/>
    <lineage>
        <taxon>Bacteria</taxon>
        <taxon>Pseudomonadati</taxon>
        <taxon>Bacteroidota</taxon>
        <taxon>Cytophagia</taxon>
        <taxon>Cytophagales</taxon>
        <taxon>Marivirgaceae</taxon>
        <taxon>Marivirga</taxon>
    </lineage>
</organism>